<dbReference type="EMBL" id="CP018866">
    <property type="protein sequence ID" value="AST89851.1"/>
    <property type="molecule type" value="Genomic_DNA"/>
</dbReference>
<dbReference type="Pfam" id="PF08876">
    <property type="entry name" value="DUF1836"/>
    <property type="match status" value="1"/>
</dbReference>
<keyword evidence="2" id="KW-1185">Reference proteome</keyword>
<dbReference type="AlphaFoldDB" id="A0A223KK39"/>
<dbReference type="InterPro" id="IPR014975">
    <property type="entry name" value="DUF1836"/>
</dbReference>
<evidence type="ECO:0008006" key="3">
    <source>
        <dbReference type="Google" id="ProtNLM"/>
    </source>
</evidence>
<evidence type="ECO:0000313" key="1">
    <source>
        <dbReference type="EMBL" id="AST89851.1"/>
    </source>
</evidence>
<dbReference type="PANTHER" id="PTHR40056:SF1">
    <property type="entry name" value="DUF1836 DOMAIN-CONTAINING PROTEIN"/>
    <property type="match status" value="1"/>
</dbReference>
<organism evidence="1 2">
    <name type="scientific">Sutcliffiella cohnii</name>
    <dbReference type="NCBI Taxonomy" id="33932"/>
    <lineage>
        <taxon>Bacteria</taxon>
        <taxon>Bacillati</taxon>
        <taxon>Bacillota</taxon>
        <taxon>Bacilli</taxon>
        <taxon>Bacillales</taxon>
        <taxon>Bacillaceae</taxon>
        <taxon>Sutcliffiella</taxon>
    </lineage>
</organism>
<sequence length="184" mass="21273">MENIQAFLEELKLDNKIKLEDIPTIDLYMDQVIQLFDHSFSNGKEKTLTKTMINNYAKAKLFFSVQNKKYTKEHIILMSLIYQLKGTLSINDIKATLKGINEKTVEEAFDLEQFYSAYLGIVDQNVDRFKEDVSERVKEVSQVIGEDTKDSKLIHNTLLIASLSHISTLYKNAAEKLVREMEED</sequence>
<proteinExistence type="predicted"/>
<dbReference type="Proteomes" id="UP000215224">
    <property type="component" value="Chromosome"/>
</dbReference>
<name>A0A223KK39_9BACI</name>
<accession>A0A223KK39</accession>
<dbReference type="STRING" id="1314751.GCA_001591425_04205"/>
<dbReference type="KEGG" id="bcoh:BC6307_00450"/>
<protein>
    <recommendedName>
        <fullName evidence="3">DUF1836 domain-containing protein</fullName>
    </recommendedName>
</protein>
<reference evidence="1 2" key="1">
    <citation type="submission" date="2016-12" db="EMBL/GenBank/DDBJ databases">
        <title>The whole genome sequencing and assembly of Bacillus cohnii DSM 6307T strain.</title>
        <authorList>
            <person name="Lee Y.-J."/>
            <person name="Yi H."/>
            <person name="Bahn Y.-S."/>
            <person name="Kim J.F."/>
            <person name="Lee D.-W."/>
        </authorList>
    </citation>
    <scope>NUCLEOTIDE SEQUENCE [LARGE SCALE GENOMIC DNA]</scope>
    <source>
        <strain evidence="1 2">DSM 6307</strain>
    </source>
</reference>
<gene>
    <name evidence="1" type="ORF">BC6307_00450</name>
</gene>
<dbReference type="RefSeq" id="WP_066420352.1">
    <property type="nucleotide sequence ID" value="NZ_CP018866.1"/>
</dbReference>
<evidence type="ECO:0000313" key="2">
    <source>
        <dbReference type="Proteomes" id="UP000215224"/>
    </source>
</evidence>
<dbReference type="PANTHER" id="PTHR40056">
    <property type="entry name" value="HYPOTHETICAL CYTOSOLIC PROTEIN"/>
    <property type="match status" value="1"/>
</dbReference>